<sequence>MLRHLSALDEARWVDVVQDGSGEAHCSKRVQAEAQFLAGCTALHTPAIPEADDAQSTTWARERPAEDANVYLIGQRLFRLSTHIDRALKEAAASQGVLAAELLLPDQPVVSGPPYIQSPTQLQTPLTTTLGGIAKRANVGAVGPCEANAGPADGRRVLVRIKPRARKFLENILHTSGPLEMFQWSPL</sequence>
<accession>A0ABU9RSB7</accession>
<evidence type="ECO:0000313" key="1">
    <source>
        <dbReference type="EMBL" id="MEM5422453.1"/>
    </source>
</evidence>
<dbReference type="RefSeq" id="WP_342947410.1">
    <property type="nucleotide sequence ID" value="NZ_JAYMRV010000004.1"/>
</dbReference>
<gene>
    <name evidence="1" type="ORF">VSR73_15450</name>
</gene>
<dbReference type="EMBL" id="JAYMRV010000004">
    <property type="protein sequence ID" value="MEM5422453.1"/>
    <property type="molecule type" value="Genomic_DNA"/>
</dbReference>
<reference evidence="1 2" key="1">
    <citation type="submission" date="2024-01" db="EMBL/GenBank/DDBJ databases">
        <title>The diversity of rhizobia nodulating Mimosa spp. in eleven states of Brazil covering several biomes is determined by host plant, location, and edaphic factors.</title>
        <authorList>
            <person name="Rouws L."/>
            <person name="Barauna A."/>
            <person name="Beukes C."/>
            <person name="De Faria S.M."/>
            <person name="Gross E."/>
            <person name="Dos Reis Junior F.B."/>
            <person name="Simon M."/>
            <person name="Maluk M."/>
            <person name="Odee D.W."/>
            <person name="Kenicer G."/>
            <person name="Young J.P.W."/>
            <person name="Reis V.M."/>
            <person name="Zilli J."/>
            <person name="James E.K."/>
        </authorList>
    </citation>
    <scope>NUCLEOTIDE SEQUENCE [LARGE SCALE GENOMIC DNA]</scope>
    <source>
        <strain evidence="1 2">JPY167</strain>
    </source>
</reference>
<evidence type="ECO:0000313" key="2">
    <source>
        <dbReference type="Proteomes" id="UP001489897"/>
    </source>
</evidence>
<organism evidence="1 2">
    <name type="scientific">Paraburkholderia ferrariae</name>
    <dbReference type="NCBI Taxonomy" id="386056"/>
    <lineage>
        <taxon>Bacteria</taxon>
        <taxon>Pseudomonadati</taxon>
        <taxon>Pseudomonadota</taxon>
        <taxon>Betaproteobacteria</taxon>
        <taxon>Burkholderiales</taxon>
        <taxon>Burkholderiaceae</taxon>
        <taxon>Paraburkholderia</taxon>
    </lineage>
</organism>
<proteinExistence type="predicted"/>
<keyword evidence="2" id="KW-1185">Reference proteome</keyword>
<dbReference type="Proteomes" id="UP001489897">
    <property type="component" value="Unassembled WGS sequence"/>
</dbReference>
<name>A0ABU9RSB7_9BURK</name>
<protein>
    <submittedName>
        <fullName evidence="1">Uncharacterized protein</fullName>
    </submittedName>
</protein>
<comment type="caution">
    <text evidence="1">The sequence shown here is derived from an EMBL/GenBank/DDBJ whole genome shotgun (WGS) entry which is preliminary data.</text>
</comment>